<evidence type="ECO:0000313" key="2">
    <source>
        <dbReference type="Proteomes" id="UP000005573"/>
    </source>
</evidence>
<dbReference type="HOGENOM" id="CLU_2899253_0_0_11"/>
<proteinExistence type="predicted"/>
<name>E6LYC6_9ACTO</name>
<gene>
    <name evidence="1" type="ORF">HMPREF0388_0863</name>
</gene>
<reference evidence="1 2" key="1">
    <citation type="submission" date="2010-12" db="EMBL/GenBank/DDBJ databases">
        <authorList>
            <person name="Muzny D."/>
            <person name="Qin X."/>
            <person name="Deng J."/>
            <person name="Jiang H."/>
            <person name="Liu Y."/>
            <person name="Qu J."/>
            <person name="Song X.-Z."/>
            <person name="Zhang L."/>
            <person name="Thornton R."/>
            <person name="Coyle M."/>
            <person name="Francisco L."/>
            <person name="Jackson L."/>
            <person name="Javaid M."/>
            <person name="Korchina V."/>
            <person name="Kovar C."/>
            <person name="Mata R."/>
            <person name="Mathew T."/>
            <person name="Ngo R."/>
            <person name="Nguyen L."/>
            <person name="Nguyen N."/>
            <person name="Okwuonu G."/>
            <person name="Ongeri F."/>
            <person name="Pham C."/>
            <person name="Simmons D."/>
            <person name="Wilczek-Boney K."/>
            <person name="Hale W."/>
            <person name="Jakkamsetti A."/>
            <person name="Pham P."/>
            <person name="Ruth R."/>
            <person name="San Lucas F."/>
            <person name="Warren J."/>
            <person name="Zhang J."/>
            <person name="Zhao Z."/>
            <person name="Zhou C."/>
            <person name="Zhu D."/>
            <person name="Lee S."/>
            <person name="Bess C."/>
            <person name="Blankenburg K."/>
            <person name="Forbes L."/>
            <person name="Fu Q."/>
            <person name="Gubbala S."/>
            <person name="Hirani K."/>
            <person name="Jayaseelan J.C."/>
            <person name="Lara F."/>
            <person name="Munidasa M."/>
            <person name="Palculict T."/>
            <person name="Patil S."/>
            <person name="Pu L.-L."/>
            <person name="Saada N."/>
            <person name="Tang L."/>
            <person name="Weissenberger G."/>
            <person name="Zhu Y."/>
            <person name="Hemphill L."/>
            <person name="Shang Y."/>
            <person name="Youmans B."/>
            <person name="Ayvaz T."/>
            <person name="Ross M."/>
            <person name="Santibanez J."/>
            <person name="Aqrawi P."/>
            <person name="Gross S."/>
            <person name="Joshi V."/>
            <person name="Fowler G."/>
            <person name="Nazareth L."/>
            <person name="Reid J."/>
            <person name="Worley K."/>
            <person name="Petrosino J."/>
            <person name="Highlander S."/>
            <person name="Gibbs R."/>
        </authorList>
    </citation>
    <scope>NUCLEOTIDE SEQUENCE [LARGE SCALE GENOMIC DNA]</scope>
    <source>
        <strain evidence="1 2">ATCC 51333</strain>
    </source>
</reference>
<comment type="caution">
    <text evidence="1">The sequence shown here is derived from an EMBL/GenBank/DDBJ whole genome shotgun (WGS) entry which is preliminary data.</text>
</comment>
<sequence>MVAPRLDVSWHTARQWVQHSRREGGFITSRGYRQSNSRGVSARALRDVVVIERVKQIHRDNY</sequence>
<dbReference type="Proteomes" id="UP000005573">
    <property type="component" value="Unassembled WGS sequence"/>
</dbReference>
<organism evidence="1 2">
    <name type="scientific">Mobiluncus curtisii ATCC 51333</name>
    <dbReference type="NCBI Taxonomy" id="887326"/>
    <lineage>
        <taxon>Bacteria</taxon>
        <taxon>Bacillati</taxon>
        <taxon>Actinomycetota</taxon>
        <taxon>Actinomycetes</taxon>
        <taxon>Actinomycetales</taxon>
        <taxon>Actinomycetaceae</taxon>
        <taxon>Mobiluncus</taxon>
    </lineage>
</organism>
<dbReference type="AlphaFoldDB" id="E6LYC6"/>
<accession>E6LYC6</accession>
<evidence type="ECO:0000313" key="1">
    <source>
        <dbReference type="EMBL" id="EFU80169.1"/>
    </source>
</evidence>
<protein>
    <submittedName>
        <fullName evidence="1">Uncharacterized protein</fullName>
    </submittedName>
</protein>
<dbReference type="EMBL" id="AEPY01000007">
    <property type="protein sequence ID" value="EFU80169.1"/>
    <property type="molecule type" value="Genomic_DNA"/>
</dbReference>